<dbReference type="RefSeq" id="WP_133819324.1">
    <property type="nucleotide sequence ID" value="NZ_SNZH01000008.1"/>
</dbReference>
<reference evidence="3 4" key="1">
    <citation type="submission" date="2019-03" db="EMBL/GenBank/DDBJ databases">
        <title>Genomic Encyclopedia of Type Strains, Phase IV (KMG-IV): sequencing the most valuable type-strain genomes for metagenomic binning, comparative biology and taxonomic classification.</title>
        <authorList>
            <person name="Goeker M."/>
        </authorList>
    </citation>
    <scope>NUCLEOTIDE SEQUENCE [LARGE SCALE GENOMIC DNA]</scope>
    <source>
        <strain evidence="3 4">DSM 21667</strain>
    </source>
</reference>
<keyword evidence="4" id="KW-1185">Reference proteome</keyword>
<dbReference type="PANTHER" id="PTHR35024:SF4">
    <property type="entry name" value="POLYMER-FORMING CYTOSKELETAL PROTEIN"/>
    <property type="match status" value="1"/>
</dbReference>
<dbReference type="PANTHER" id="PTHR35024">
    <property type="entry name" value="HYPOTHETICAL CYTOSOLIC PROTEIN"/>
    <property type="match status" value="1"/>
</dbReference>
<dbReference type="InterPro" id="IPR007607">
    <property type="entry name" value="BacA/B"/>
</dbReference>
<dbReference type="OrthoDB" id="5294247at2"/>
<protein>
    <submittedName>
        <fullName evidence="3">Cytoskeletal protein CcmA (Bactofilin family)</fullName>
    </submittedName>
</protein>
<feature type="region of interest" description="Disordered" evidence="2">
    <location>
        <begin position="123"/>
        <end position="143"/>
    </location>
</feature>
<feature type="region of interest" description="Disordered" evidence="2">
    <location>
        <begin position="1"/>
        <end position="21"/>
    </location>
</feature>
<dbReference type="EMBL" id="SNZH01000008">
    <property type="protein sequence ID" value="TDR42503.1"/>
    <property type="molecule type" value="Genomic_DNA"/>
</dbReference>
<evidence type="ECO:0000256" key="2">
    <source>
        <dbReference type="SAM" id="MobiDB-lite"/>
    </source>
</evidence>
<dbReference type="AlphaFoldDB" id="A0A4R6YV18"/>
<evidence type="ECO:0000256" key="1">
    <source>
        <dbReference type="ARBA" id="ARBA00044755"/>
    </source>
</evidence>
<accession>A0A4R6YV18</accession>
<feature type="compositionally biased region" description="Low complexity" evidence="2">
    <location>
        <begin position="133"/>
        <end position="143"/>
    </location>
</feature>
<comment type="similarity">
    <text evidence="1">Belongs to the bactofilin family.</text>
</comment>
<gene>
    <name evidence="3" type="ORF">DFR29_10887</name>
</gene>
<dbReference type="Pfam" id="PF04519">
    <property type="entry name" value="Bactofilin"/>
    <property type="match status" value="1"/>
</dbReference>
<proteinExistence type="inferred from homology"/>
<comment type="caution">
    <text evidence="3">The sequence shown here is derived from an EMBL/GenBank/DDBJ whole genome shotgun (WGS) entry which is preliminary data.</text>
</comment>
<evidence type="ECO:0000313" key="3">
    <source>
        <dbReference type="EMBL" id="TDR42503.1"/>
    </source>
</evidence>
<name>A0A4R6YV18_9GAMM</name>
<dbReference type="Proteomes" id="UP000295293">
    <property type="component" value="Unassembled WGS sequence"/>
</dbReference>
<feature type="compositionally biased region" description="Low complexity" evidence="2">
    <location>
        <begin position="1"/>
        <end position="16"/>
    </location>
</feature>
<organism evidence="3 4">
    <name type="scientific">Tahibacter aquaticus</name>
    <dbReference type="NCBI Taxonomy" id="520092"/>
    <lineage>
        <taxon>Bacteria</taxon>
        <taxon>Pseudomonadati</taxon>
        <taxon>Pseudomonadota</taxon>
        <taxon>Gammaproteobacteria</taxon>
        <taxon>Lysobacterales</taxon>
        <taxon>Rhodanobacteraceae</taxon>
        <taxon>Tahibacter</taxon>
    </lineage>
</organism>
<sequence>MFSSKKNNGSSGGSSKPTQGLTTLIAPGTAIRGDVNFSGAMYIQGRIEGTLSAEGDNASLTLSDEGCVIGEIHAPRVVLNGQVKGDVHASERLELAEAARIEGNIYYKVLEMAAGAQINGKMVHQSEPPKRLPAPATAAAEPA</sequence>
<evidence type="ECO:0000313" key="4">
    <source>
        <dbReference type="Proteomes" id="UP000295293"/>
    </source>
</evidence>